<evidence type="ECO:0008006" key="3">
    <source>
        <dbReference type="Google" id="ProtNLM"/>
    </source>
</evidence>
<protein>
    <recommendedName>
        <fullName evidence="3">Terpenoid synthase</fullName>
    </recommendedName>
</protein>
<dbReference type="Pfam" id="PF19086">
    <property type="entry name" value="Terpene_syn_C_2"/>
    <property type="match status" value="1"/>
</dbReference>
<dbReference type="EMBL" id="QPFP01000084">
    <property type="protein sequence ID" value="TEB22865.1"/>
    <property type="molecule type" value="Genomic_DNA"/>
</dbReference>
<comment type="caution">
    <text evidence="1">The sequence shown here is derived from an EMBL/GenBank/DDBJ whole genome shotgun (WGS) entry which is preliminary data.</text>
</comment>
<name>A0A4Y7SLZ2_COPMI</name>
<dbReference type="AlphaFoldDB" id="A0A4Y7SLZ2"/>
<dbReference type="Gene3D" id="1.10.600.10">
    <property type="entry name" value="Farnesyl Diphosphate Synthase"/>
    <property type="match status" value="1"/>
</dbReference>
<dbReference type="Proteomes" id="UP000298030">
    <property type="component" value="Unassembled WGS sequence"/>
</dbReference>
<dbReference type="SUPFAM" id="SSF48576">
    <property type="entry name" value="Terpenoid synthases"/>
    <property type="match status" value="1"/>
</dbReference>
<organism evidence="1 2">
    <name type="scientific">Coprinellus micaceus</name>
    <name type="common">Glistening ink-cap mushroom</name>
    <name type="synonym">Coprinus micaceus</name>
    <dbReference type="NCBI Taxonomy" id="71717"/>
    <lineage>
        <taxon>Eukaryota</taxon>
        <taxon>Fungi</taxon>
        <taxon>Dikarya</taxon>
        <taxon>Basidiomycota</taxon>
        <taxon>Agaricomycotina</taxon>
        <taxon>Agaricomycetes</taxon>
        <taxon>Agaricomycetidae</taxon>
        <taxon>Agaricales</taxon>
        <taxon>Agaricineae</taxon>
        <taxon>Psathyrellaceae</taxon>
        <taxon>Coprinellus</taxon>
    </lineage>
</organism>
<dbReference type="InterPro" id="IPR008949">
    <property type="entry name" value="Isoprenoid_synthase_dom_sf"/>
</dbReference>
<sequence length="439" mass="47882">MSTSAATRPAPIARAMSNLSFQLPDLVALTNSFPFRINKNCKLATDKSEAWLLGTGSPEFEPPVLLEEEKEVLPSVKHGLLASLCAPAADAPQLQILADFWSLVVLSHSRILREARGHGWPTEIEVGAAEDGLELLGSHELLKSVVPSLTRALSSRSDDGQLRWKRQFTRSVQAFAAAQLQLSSSLQAEAVPTLPEFISLRRDTYASSMYLDLLDLFEITSRPYGCSLKDDERIERITMLAMYVTGWILDIFSFASGPGIAPLTAMPTHTPTHNLVSLLTTHRNLSVQGAMNYAGGMVKEALEEIQRLERELLPNSASSSGTNEGSGWSDWLGSGLGMVKSAVGMGDSQSTLTKSKFLADVPLDWEGRFSADEDIGQGQSPDQRAAETARCVRAMKDWIVGTVHWGYESELYFGQKGDEVRSFGWVFLNGGDSGVQRGS</sequence>
<reference evidence="1 2" key="1">
    <citation type="journal article" date="2019" name="Nat. Ecol. Evol.">
        <title>Megaphylogeny resolves global patterns of mushroom evolution.</title>
        <authorList>
            <person name="Varga T."/>
            <person name="Krizsan K."/>
            <person name="Foldi C."/>
            <person name="Dima B."/>
            <person name="Sanchez-Garcia M."/>
            <person name="Sanchez-Ramirez S."/>
            <person name="Szollosi G.J."/>
            <person name="Szarkandi J.G."/>
            <person name="Papp V."/>
            <person name="Albert L."/>
            <person name="Andreopoulos W."/>
            <person name="Angelini C."/>
            <person name="Antonin V."/>
            <person name="Barry K.W."/>
            <person name="Bougher N.L."/>
            <person name="Buchanan P."/>
            <person name="Buyck B."/>
            <person name="Bense V."/>
            <person name="Catcheside P."/>
            <person name="Chovatia M."/>
            <person name="Cooper J."/>
            <person name="Damon W."/>
            <person name="Desjardin D."/>
            <person name="Finy P."/>
            <person name="Geml J."/>
            <person name="Haridas S."/>
            <person name="Hughes K."/>
            <person name="Justo A."/>
            <person name="Karasinski D."/>
            <person name="Kautmanova I."/>
            <person name="Kiss B."/>
            <person name="Kocsube S."/>
            <person name="Kotiranta H."/>
            <person name="LaButti K.M."/>
            <person name="Lechner B.E."/>
            <person name="Liimatainen K."/>
            <person name="Lipzen A."/>
            <person name="Lukacs Z."/>
            <person name="Mihaltcheva S."/>
            <person name="Morgado L.N."/>
            <person name="Niskanen T."/>
            <person name="Noordeloos M.E."/>
            <person name="Ohm R.A."/>
            <person name="Ortiz-Santana B."/>
            <person name="Ovrebo C."/>
            <person name="Racz N."/>
            <person name="Riley R."/>
            <person name="Savchenko A."/>
            <person name="Shiryaev A."/>
            <person name="Soop K."/>
            <person name="Spirin V."/>
            <person name="Szebenyi C."/>
            <person name="Tomsovsky M."/>
            <person name="Tulloss R.E."/>
            <person name="Uehling J."/>
            <person name="Grigoriev I.V."/>
            <person name="Vagvolgyi C."/>
            <person name="Papp T."/>
            <person name="Martin F.M."/>
            <person name="Miettinen O."/>
            <person name="Hibbett D.S."/>
            <person name="Nagy L.G."/>
        </authorList>
    </citation>
    <scope>NUCLEOTIDE SEQUENCE [LARGE SCALE GENOMIC DNA]</scope>
    <source>
        <strain evidence="1 2">FP101781</strain>
    </source>
</reference>
<accession>A0A4Y7SLZ2</accession>
<evidence type="ECO:0000313" key="1">
    <source>
        <dbReference type="EMBL" id="TEB22865.1"/>
    </source>
</evidence>
<keyword evidence="2" id="KW-1185">Reference proteome</keyword>
<gene>
    <name evidence="1" type="ORF">FA13DRAFT_1740524</name>
</gene>
<evidence type="ECO:0000313" key="2">
    <source>
        <dbReference type="Proteomes" id="UP000298030"/>
    </source>
</evidence>
<dbReference type="OrthoDB" id="2861623at2759"/>
<proteinExistence type="predicted"/>